<organism evidence="1 2">
    <name type="scientific">Kaistia nematophila</name>
    <dbReference type="NCBI Taxonomy" id="2994654"/>
    <lineage>
        <taxon>Bacteria</taxon>
        <taxon>Pseudomonadati</taxon>
        <taxon>Pseudomonadota</taxon>
        <taxon>Alphaproteobacteria</taxon>
        <taxon>Hyphomicrobiales</taxon>
        <taxon>Kaistiaceae</taxon>
        <taxon>Kaistia</taxon>
    </lineage>
</organism>
<protein>
    <submittedName>
        <fullName evidence="1">Uncharacterized protein</fullName>
    </submittedName>
</protein>
<reference evidence="1" key="1">
    <citation type="submission" date="2022-11" db="EMBL/GenBank/DDBJ databases">
        <title>Biodiversity and phylogenetic relationships of bacteria.</title>
        <authorList>
            <person name="Machado R.A.R."/>
            <person name="Bhat A."/>
            <person name="Loulou A."/>
            <person name="Kallel S."/>
        </authorList>
    </citation>
    <scope>NUCLEOTIDE SEQUENCE</scope>
    <source>
        <strain evidence="1">K-TC2</strain>
    </source>
</reference>
<proteinExistence type="predicted"/>
<accession>A0A9X3ILI3</accession>
<gene>
    <name evidence="1" type="ORF">OSH07_10245</name>
</gene>
<dbReference type="AlphaFoldDB" id="A0A9X3ILI3"/>
<name>A0A9X3ILI3_9HYPH</name>
<evidence type="ECO:0000313" key="1">
    <source>
        <dbReference type="EMBL" id="MCX5569571.1"/>
    </source>
</evidence>
<sequence>MTNEMVRRVAMAISEASAGSAGADPALDWKRFERQARAAIEAMREPTEEMIFRGGLVKDAPWDGRKPARILSAMVDAALQDKAWQAENAS</sequence>
<comment type="caution">
    <text evidence="1">The sequence shown here is derived from an EMBL/GenBank/DDBJ whole genome shotgun (WGS) entry which is preliminary data.</text>
</comment>
<dbReference type="RefSeq" id="WP_266338532.1">
    <property type="nucleotide sequence ID" value="NZ_JAPKNK010000003.1"/>
</dbReference>
<dbReference type="EMBL" id="JAPKNK010000003">
    <property type="protein sequence ID" value="MCX5569571.1"/>
    <property type="molecule type" value="Genomic_DNA"/>
</dbReference>
<dbReference type="Proteomes" id="UP001144805">
    <property type="component" value="Unassembled WGS sequence"/>
</dbReference>
<keyword evidence="2" id="KW-1185">Reference proteome</keyword>
<evidence type="ECO:0000313" key="2">
    <source>
        <dbReference type="Proteomes" id="UP001144805"/>
    </source>
</evidence>